<gene>
    <name evidence="3" type="ORF">Q760_08165</name>
</gene>
<evidence type="ECO:0000256" key="1">
    <source>
        <dbReference type="ARBA" id="ARBA00007689"/>
    </source>
</evidence>
<reference evidence="3 4" key="1">
    <citation type="submission" date="2013-10" db="EMBL/GenBank/DDBJ databases">
        <authorList>
            <person name="Wang G."/>
            <person name="Zhuang W."/>
        </authorList>
    </citation>
    <scope>NUCLEOTIDE SEQUENCE [LARGE SCALE GENOMIC DNA]</scope>
    <source>
        <strain evidence="3 4">DSM 20118</strain>
    </source>
</reference>
<dbReference type="PANTHER" id="PTHR35174">
    <property type="entry name" value="BLL7171 PROTEIN-RELATED"/>
    <property type="match status" value="1"/>
</dbReference>
<dbReference type="OrthoDB" id="3212458at2"/>
<dbReference type="Gene3D" id="3.30.70.1060">
    <property type="entry name" value="Dimeric alpha+beta barrel"/>
    <property type="match status" value="1"/>
</dbReference>
<dbReference type="PANTHER" id="PTHR35174:SF3">
    <property type="entry name" value="BLL7171 PROTEIN"/>
    <property type="match status" value="1"/>
</dbReference>
<comment type="similarity">
    <text evidence="1">Belongs to the YciI family.</text>
</comment>
<dbReference type="EMBL" id="AXNT01000195">
    <property type="protein sequence ID" value="KGM00520.1"/>
    <property type="molecule type" value="Genomic_DNA"/>
</dbReference>
<dbReference type="InterPro" id="IPR011008">
    <property type="entry name" value="Dimeric_a/b-barrel"/>
</dbReference>
<dbReference type="Proteomes" id="UP000029833">
    <property type="component" value="Unassembled WGS sequence"/>
</dbReference>
<dbReference type="Pfam" id="PF03795">
    <property type="entry name" value="YCII"/>
    <property type="match status" value="1"/>
</dbReference>
<dbReference type="SUPFAM" id="SSF54909">
    <property type="entry name" value="Dimeric alpha+beta barrel"/>
    <property type="match status" value="1"/>
</dbReference>
<feature type="domain" description="YCII-related" evidence="2">
    <location>
        <begin position="1"/>
        <end position="104"/>
    </location>
</feature>
<dbReference type="RefSeq" id="WP_034635199.1">
    <property type="nucleotide sequence ID" value="NZ_AXNT01000195.1"/>
</dbReference>
<proteinExistence type="inferred from homology"/>
<dbReference type="InterPro" id="IPR005545">
    <property type="entry name" value="YCII"/>
</dbReference>
<accession>A0A0A0B145</accession>
<keyword evidence="4" id="KW-1185">Reference proteome</keyword>
<evidence type="ECO:0000313" key="4">
    <source>
        <dbReference type="Proteomes" id="UP000029833"/>
    </source>
</evidence>
<comment type="caution">
    <text evidence="3">The sequence shown here is derived from an EMBL/GenBank/DDBJ whole genome shotgun (WGS) entry which is preliminary data.</text>
</comment>
<dbReference type="AlphaFoldDB" id="A0A0A0B145"/>
<evidence type="ECO:0000259" key="2">
    <source>
        <dbReference type="Pfam" id="PF03795"/>
    </source>
</evidence>
<dbReference type="STRING" id="1408250.Q760_08165"/>
<evidence type="ECO:0000313" key="3">
    <source>
        <dbReference type="EMBL" id="KGM00520.1"/>
    </source>
</evidence>
<sequence length="113" mass="12206">MRFLVLLYEDERAWAGLDADGRAEVFRQHDAFSAAVAAHGCTIAGGEGLASVDAATTIRRHGDDVTVTDGPFAETAEQLGGFYLVDAPDLDVVSELVRLLPEYTIEIRPTIEV</sequence>
<name>A0A0A0B145_9CELL</name>
<organism evidence="3 4">
    <name type="scientific">Cellulomonas cellasea DSM 20118</name>
    <dbReference type="NCBI Taxonomy" id="1408250"/>
    <lineage>
        <taxon>Bacteria</taxon>
        <taxon>Bacillati</taxon>
        <taxon>Actinomycetota</taxon>
        <taxon>Actinomycetes</taxon>
        <taxon>Micrococcales</taxon>
        <taxon>Cellulomonadaceae</taxon>
        <taxon>Cellulomonas</taxon>
    </lineage>
</organism>
<protein>
    <recommendedName>
        <fullName evidence="2">YCII-related domain-containing protein</fullName>
    </recommendedName>
</protein>